<dbReference type="SMART" id="SM00736">
    <property type="entry name" value="CADG"/>
    <property type="match status" value="3"/>
</dbReference>
<dbReference type="SUPFAM" id="SSF49313">
    <property type="entry name" value="Cadherin-like"/>
    <property type="match status" value="3"/>
</dbReference>
<dbReference type="Gene3D" id="2.150.10.10">
    <property type="entry name" value="Serralysin-like metalloprotease, C-terminal"/>
    <property type="match status" value="11"/>
</dbReference>
<sequence>MSTFTSLARPEDLKDLVGARDGTSGFQGAHVHSSAWWTSNLPWLDFLNEGLAPGSLQRIAKDYKSNGVVLPEQDVGSLILGVGRHQYGELPEFNGLFFDVADAESPKFLNQLRKNMNNALAEPDDTIRQARLAELRAEYKNFTDFIKIQFMYQDKLDNMGLGQLHSLALNQHDPRYDTIEEVRDYLNSIGDKFNYGAVKAHPLYQKIASLRVGGGDIPLQLFVDEIPETARIFFLGDEFIGANDIRADILASEAVVKLYGRDMANTLIALQSEEFVSFRNSILSNLNDTTYFPDPNDLPSLLADYESRVAATNVRVYGATQAYHERLQFMETYRDIAPVEFDRVLDNSNNSLTKAFWNASRSSANPKFAFASAGLALSGLFAYTQYKAETVETPEKEFTEWAAEKAPQFLASLPFASGVLAGATFLAMSGPVGAALVVSFGAVGGYAAFKEFLKNYITANEATPEDGLIDEARTALGVMEAFEANPIIEKATAILGQFGVEVINPIMEKITPQIVYATGQSVIEATVNNEWLVGADGAELMGNESKNVLFHYGHGVASGGGGDDVLMAWNPDYIAAGEPLDPEDPNSALAEEDLKLLLDGGDGADTIFLNGQADIKGGAGDDTIIAWGDSEIHSRNEAINISGDDGDDFILGYGINATIDGGSGNDTIIWGGEGSVIHSGEGADDVYFANNILFADASSEDRVYFYGIELTGGIKWGTGSEDPYAYSATGFFRYGINQEDQLVVEDVWTNSQMFIANYNGGPGVENPTAGIQIAQISFSFFKLGDPGIQHANRTPLGEMLDVMIQAAFGTPRKKTTDPLVLDLDGDGLELTAETVVAPYFDLDNDGFGERTGWVRPDDGFLVRDLNGNGKIDNISEMFGDQSQDGYGALAALDDNLDGVIDASDAGFAGLQVWQDLNQNGVTDDGELKSLAELDITSFSLSHAAPEAGEDHNAGNSILAVGSFSRGDGTTGQAYDVAFVRDNYNSSDLGDLTVSAEAAALPNLRGHGTLSDLRVAMTQDAGLMSLVQTAAQTAMTGDMAALKEAIRPILWAWANAGTDDGKGQVFQYHTDEAGEKTVADFAYFDAVAGHWTLNSGDPVLSPQGVVISAPTLGDVLAMPVDVANHWEQSDHRDALFFEKYMDEKLPVDSVLSTFQAREAYHDYMELMEDVIDRLAVTFAVQGGLSGFFPDMDYDAGEELFSTTVADKIGPVMNNIFSGAPADAEQARTYLEGWDPVLKEFLTQFDRGASHLLTTYSYLFSAVVTGYEQAALPISITEVADIFDIPGVIVAGEGVTAGTGDEDIFYLGAGDQTAAGGGGYDAYVVGSNFGQDVIDDTDGSAADILRFATYKSTDVMATREGTDLILTVIATGDSLRIKEQFIGKNPGLFGGNANPDRGVREITFADGIVWGKYEIAMAVSHPEAGDEILIGTNDVDYLDGGLGNDVLKGGNDADLYVFKRGYGQDIIEDNGDNILLDAPDRVAFGDGIRREDLTFSRDGDSNTLEVTIAGSDDKLTIVNQFHAVNTDVLGIAWMDRVEDFTFSDGSGVNWKDILRDLTKGTEAQENIYGFFFHDTMDGKGGNDYLSGGDMGDHYIIRKGYGATVIQDKQDNILENSADTVVLHDILLEDVTFSREGNSLDLQISLNAMEDSVTVKRQFFAVNSGVYGIVRFDQIENFEFAGGVSLSAYDVRLKLLSEAKTDGNDTIYGFFAADVIDGGAGDDYLAGADDGDTYIFDRGYGQDIIFDYMESVLTSGKDKVSFGAGIAPDDLMISRSGNNLTFSVVGTNDTLTIEKQFNAGNTGARHYEVEEFHFNDGTIWTRSDVQEKLLTATDGDDILTGFYSSDILDGGAGNDRLMGADEGDTYVYGEGYGHDTIHDNQVSIFADLPDIVSFKDTVSPDEVNLFRVGNNLIITLSSTHETLTIENQFTAGNLGNRYYEIEEFRFADGTTWVRADIESRILQGTDGDDTMIGFFSRDYLEGKGGNDRLEGKDHGDTYYFDPGHGNDIIFDEQSSIFANDNDKVVFGDTITPNDIVLDRSGNNLIIGYVSGTDSITLEKQFSANTLSNRYWEVEEFHFSDGTIWSRGDIQHKLLEGTDGDDALEGFFSNDTLDGGLGNDSLKGSDGGDTFIFGRGYGQDSVFDEQTSIFDDTPDRILFKNDVDVSDVVLTRNGSNLIMSIAGTTDVLTINAQFQDEFHRVENFEFSDGTIWSWRDVQNQLTSGSDGDDVLHAFGTDDVLDGGLGDDSLYGYSGDDTYIFDKGYGQDKILETDSYYLGGTDTVQLGVGLGPNDLQVVRSGSDLILNVIDTDDVLTVTGQFSQEYNRVERFVFNDGTIWTWHDIQVMTLVGTDDDDILKGFTGRHADDVLDGGLGNDLLYGYSGDDTYIFGQGYGYDTILETDSYYFGGTDKVLFGVGLTPEDIKVIRTGNDMIMQVIGSEDRLTIKGHYHGETERVESFVFDNGEVWTWQQTQEMALIGTDGDDIIHGFSSRSNDVLDGGLGNDALYGYSGNDTYVFDRGYGQDRVNETDSYYFGGQSDKIRLGDGLTPSDIRLHRSGSDLILSVIGTDDTLTIIGQFSSEYKWVETVEFFDGTVWSYSQIEDWISSYQVDIASQSPIEDTLYQLVLPTVTAPEGELVSYQITLKGGGLLPTWLTYDSVNQKLIGTAGNEEVGAFVIRMVTSIGTLSFYEEFTVDVQNVNDAPTVISVIADQQAIEDTAFSFSLPQGVFADIDKGDVLSYSATLSDGSALPAWLSFDVVTGTFSGMPLNSDVGVPQITVTATDSSGASVSDTFNLTVSNVNDAPELRRVLNDQIAMASVAFNYTLENGAFVDVDADDVLTYTVTLTDGAQLPNWISFDSETLTFSGTPEESHVGEITIKVSATDISGDSVYDEFVLTTETSPDSIIVINGTDSDDIIDVSLGERAHQINAQDGNDTITASPFDDLIDGGLGADAIDGGAGFDTVTYISSSAAVTINLGGNTATGGSADGDSFANIESLAGSQYDDRLTGSNGADVLGGNLGNDALYGGEGRDTLIGGAGDDRLEGSWNPDTYIYNLGDGNDTIYEYSSSTYSDRETGNKLILGAGITTSNIVVTRHSGDWDDVTLSFTDAAGSIFLEEQFAGSQNGVEEIVFADGTIWGMADLAAAGIASLQTTGDDIIFGHRGTDVIDGGAGNDRLYGWEGRDTLIGGAGDDRLEGSWNPDTYIYNLGDGNDIFYEYSSTTYGDSETGNKLILGAGITTSNIVVTRDTVDTDDVTLTFTNAEGSILLDEQLRGSTYGIEEVVFADGTIWGMSDLTTAAAATSAQTSAMFEQEVFESQAANLDAEVPQERQIPFWKFEESRELSFSGETGRSYAGWEDTPLIQSHSGTRYASVSLDLQGPDAPEEISDQSLLLLRQSMSAFGESSAAEIRFEDRTGVPNSSQIFSAISSAHHW</sequence>
<dbReference type="PRINTS" id="PR00313">
    <property type="entry name" value="CABNDNGRPT"/>
</dbReference>
<accession>A0A2G4YW29</accession>
<dbReference type="OrthoDB" id="7586325at2"/>
<keyword evidence="5" id="KW-1185">Reference proteome</keyword>
<dbReference type="PANTHER" id="PTHR38340">
    <property type="entry name" value="S-LAYER PROTEIN"/>
    <property type="match status" value="1"/>
</dbReference>
<comment type="subcellular location">
    <subcellularLocation>
        <location evidence="1">Secreted</location>
    </subcellularLocation>
</comment>
<dbReference type="InterPro" id="IPR011049">
    <property type="entry name" value="Serralysin-like_metalloprot_C"/>
</dbReference>
<evidence type="ECO:0000256" key="1">
    <source>
        <dbReference type="ARBA" id="ARBA00004613"/>
    </source>
</evidence>
<dbReference type="InterPro" id="IPR050557">
    <property type="entry name" value="RTX_toxin/Mannuronan_C5-epim"/>
</dbReference>
<gene>
    <name evidence="4" type="ORF">CRD36_01330</name>
</gene>
<dbReference type="SUPFAM" id="SSF51120">
    <property type="entry name" value="beta-Roll"/>
    <property type="match status" value="13"/>
</dbReference>
<dbReference type="PROSITE" id="PS00330">
    <property type="entry name" value="HEMOLYSIN_CALCIUM"/>
    <property type="match status" value="4"/>
</dbReference>
<dbReference type="Gene3D" id="2.60.40.10">
    <property type="entry name" value="Immunoglobulins"/>
    <property type="match status" value="3"/>
</dbReference>
<dbReference type="GO" id="GO:0016020">
    <property type="term" value="C:membrane"/>
    <property type="evidence" value="ECO:0007669"/>
    <property type="project" value="InterPro"/>
</dbReference>
<reference evidence="4 5" key="1">
    <citation type="submission" date="2017-10" db="EMBL/GenBank/DDBJ databases">
        <title>Frigbacter circumglobatus gen. nov. sp. nov., isolated from sediment cultured in situ.</title>
        <authorList>
            <person name="Zhao Z."/>
        </authorList>
    </citation>
    <scope>NUCLEOTIDE SEQUENCE [LARGE SCALE GENOMIC DNA]</scope>
    <source>
        <strain evidence="4 5">ZYL</strain>
    </source>
</reference>
<feature type="domain" description="Dystroglycan-type cadherin-like" evidence="3">
    <location>
        <begin position="2801"/>
        <end position="2901"/>
    </location>
</feature>
<dbReference type="Proteomes" id="UP000229730">
    <property type="component" value="Unassembled WGS sequence"/>
</dbReference>
<evidence type="ECO:0000259" key="3">
    <source>
        <dbReference type="SMART" id="SM00736"/>
    </source>
</evidence>
<dbReference type="GO" id="GO:0005576">
    <property type="term" value="C:extracellular region"/>
    <property type="evidence" value="ECO:0007669"/>
    <property type="project" value="UniProtKB-SubCell"/>
</dbReference>
<protein>
    <recommendedName>
        <fullName evidence="3">Dystroglycan-type cadherin-like domain-containing protein</fullName>
    </recommendedName>
</protein>
<evidence type="ECO:0000256" key="2">
    <source>
        <dbReference type="ARBA" id="ARBA00022525"/>
    </source>
</evidence>
<dbReference type="InterPro" id="IPR013783">
    <property type="entry name" value="Ig-like_fold"/>
</dbReference>
<dbReference type="PANTHER" id="PTHR38340:SF1">
    <property type="entry name" value="S-LAYER PROTEIN"/>
    <property type="match status" value="1"/>
</dbReference>
<dbReference type="EMBL" id="PDEM01000007">
    <property type="protein sequence ID" value="PHZ86552.1"/>
    <property type="molecule type" value="Genomic_DNA"/>
</dbReference>
<name>A0A2G4YW29_9PROT</name>
<dbReference type="InterPro" id="IPR018511">
    <property type="entry name" value="Hemolysin-typ_Ca-bd_CS"/>
</dbReference>
<dbReference type="GO" id="GO:0005509">
    <property type="term" value="F:calcium ion binding"/>
    <property type="evidence" value="ECO:0007669"/>
    <property type="project" value="InterPro"/>
</dbReference>
<dbReference type="InterPro" id="IPR001343">
    <property type="entry name" value="Hemolysn_Ca-bd"/>
</dbReference>
<dbReference type="Pfam" id="PF06594">
    <property type="entry name" value="HCBP_related"/>
    <property type="match status" value="12"/>
</dbReference>
<keyword evidence="2" id="KW-0964">Secreted</keyword>
<evidence type="ECO:0000313" key="5">
    <source>
        <dbReference type="Proteomes" id="UP000229730"/>
    </source>
</evidence>
<organism evidence="4 5">
    <name type="scientific">Paremcibacter congregatus</name>
    <dbReference type="NCBI Taxonomy" id="2043170"/>
    <lineage>
        <taxon>Bacteria</taxon>
        <taxon>Pseudomonadati</taxon>
        <taxon>Pseudomonadota</taxon>
        <taxon>Alphaproteobacteria</taxon>
        <taxon>Emcibacterales</taxon>
        <taxon>Emcibacteraceae</taxon>
        <taxon>Paremcibacter</taxon>
    </lineage>
</organism>
<dbReference type="Pfam" id="PF05345">
    <property type="entry name" value="He_PIG"/>
    <property type="match status" value="3"/>
</dbReference>
<comment type="caution">
    <text evidence="4">The sequence shown here is derived from an EMBL/GenBank/DDBJ whole genome shotgun (WGS) entry which is preliminary data.</text>
</comment>
<evidence type="ECO:0000313" key="4">
    <source>
        <dbReference type="EMBL" id="PHZ86552.1"/>
    </source>
</evidence>
<dbReference type="InterPro" id="IPR015919">
    <property type="entry name" value="Cadherin-like_sf"/>
</dbReference>
<feature type="domain" description="Dystroglycan-type cadherin-like" evidence="3">
    <location>
        <begin position="2700"/>
        <end position="2800"/>
    </location>
</feature>
<proteinExistence type="predicted"/>
<feature type="domain" description="Dystroglycan-type cadherin-like" evidence="3">
    <location>
        <begin position="2603"/>
        <end position="2699"/>
    </location>
</feature>
<dbReference type="InterPro" id="IPR010566">
    <property type="entry name" value="Haemolys_ca-bd"/>
</dbReference>
<dbReference type="InterPro" id="IPR006644">
    <property type="entry name" value="Cadg"/>
</dbReference>
<dbReference type="InParanoid" id="A0A2G4YW29"/>
<dbReference type="Pfam" id="PF00353">
    <property type="entry name" value="HemolysinCabind"/>
    <property type="match status" value="12"/>
</dbReference>
<dbReference type="RefSeq" id="WP_099470929.1">
    <property type="nucleotide sequence ID" value="NZ_CP041025.1"/>
</dbReference>